<dbReference type="InterPro" id="IPR012910">
    <property type="entry name" value="Plug_dom"/>
</dbReference>
<dbReference type="Pfam" id="PF00593">
    <property type="entry name" value="TonB_dep_Rec_b-barrel"/>
    <property type="match status" value="1"/>
</dbReference>
<proteinExistence type="inferred from homology"/>
<dbReference type="Proteomes" id="UP001157186">
    <property type="component" value="Unassembled WGS sequence"/>
</dbReference>
<name>A0ABQ6GT25_9GAMM</name>
<dbReference type="InterPro" id="IPR036942">
    <property type="entry name" value="Beta-barrel_TonB_sf"/>
</dbReference>
<dbReference type="EMBL" id="BSST01000001">
    <property type="protein sequence ID" value="GLX77840.1"/>
    <property type="molecule type" value="Genomic_DNA"/>
</dbReference>
<dbReference type="InterPro" id="IPR037066">
    <property type="entry name" value="Plug_dom_sf"/>
</dbReference>
<evidence type="ECO:0000256" key="8">
    <source>
        <dbReference type="ARBA" id="ARBA00023136"/>
    </source>
</evidence>
<evidence type="ECO:0000256" key="11">
    <source>
        <dbReference type="PROSITE-ProRule" id="PRU01360"/>
    </source>
</evidence>
<evidence type="ECO:0000256" key="7">
    <source>
        <dbReference type="ARBA" id="ARBA00023077"/>
    </source>
</evidence>
<dbReference type="InterPro" id="IPR039426">
    <property type="entry name" value="TonB-dep_rcpt-like"/>
</dbReference>
<comment type="similarity">
    <text evidence="2">Belongs to the TonB-dependent receptor family. Hemoglobin/haptoglobin binding protein subfamily.</text>
</comment>
<keyword evidence="4 11" id="KW-1134">Transmembrane beta strand</keyword>
<evidence type="ECO:0000256" key="4">
    <source>
        <dbReference type="ARBA" id="ARBA00022452"/>
    </source>
</evidence>
<dbReference type="PANTHER" id="PTHR30069:SF29">
    <property type="entry name" value="HEMOGLOBIN AND HEMOGLOBIN-HAPTOGLOBIN-BINDING PROTEIN 1-RELATED"/>
    <property type="match status" value="1"/>
</dbReference>
<evidence type="ECO:0000313" key="15">
    <source>
        <dbReference type="EMBL" id="GLX77840.1"/>
    </source>
</evidence>
<organism evidence="15 16">
    <name type="scientific">Thalassotalea insulae</name>
    <dbReference type="NCBI Taxonomy" id="2056778"/>
    <lineage>
        <taxon>Bacteria</taxon>
        <taxon>Pseudomonadati</taxon>
        <taxon>Pseudomonadota</taxon>
        <taxon>Gammaproteobacteria</taxon>
        <taxon>Alteromonadales</taxon>
        <taxon>Colwelliaceae</taxon>
        <taxon>Thalassotalea</taxon>
    </lineage>
</organism>
<evidence type="ECO:0000256" key="12">
    <source>
        <dbReference type="RuleBase" id="RU003357"/>
    </source>
</evidence>
<dbReference type="Gene3D" id="2.170.130.10">
    <property type="entry name" value="TonB-dependent receptor, plug domain"/>
    <property type="match status" value="1"/>
</dbReference>
<keyword evidence="6" id="KW-0732">Signal</keyword>
<feature type="domain" description="TonB-dependent receptor-like beta-barrel" evidence="13">
    <location>
        <begin position="250"/>
        <end position="633"/>
    </location>
</feature>
<evidence type="ECO:0000256" key="6">
    <source>
        <dbReference type="ARBA" id="ARBA00022729"/>
    </source>
</evidence>
<evidence type="ECO:0000259" key="13">
    <source>
        <dbReference type="Pfam" id="PF00593"/>
    </source>
</evidence>
<keyword evidence="7 12" id="KW-0798">TonB box</keyword>
<gene>
    <name evidence="15" type="ORF">tinsulaeT_11800</name>
</gene>
<sequence length="667" mass="75751">MQQRLSLYSPIHLIAAIFFVCWAFGVKADTDIDHLLELSFEELMNIKVSTGSKYEQNVQNSPSLISVIKAQEIQTFGANNLYEVLERVTSFYMTESFFYPQNVVAIRGDLQSHADNHVLILINGRPFRESYSGGVNFPFYNAFPIQAIEKIEIIRGPGSVLYGTNAMSGVINVITRQQGKDSNKLSLTSGSFATSQLQGFISRQLDELAINGAFNLFKEDGWQFALFDQNARFESIDRGEKNSSAFIDLTYHNWRWQNLYLRSQQNFMGSSASWSGEPDFHHRIIDGMRSYSLIEYKHEFSEQQQLEAALSYGRMSFEQYNYKAFANDTTLELTHQYQISKDLTWVGGLSLWYQDVGSTGKRSNAPVKSFNSLWQEAFGQFSYHPSAEWILTAGLQINKPEQGKQGLTPRLAASYDINEHWTIRSSYAKAYRAAFGVETNFDLILKNDNGSIRGGLRGNPNLSPERISNKELAINYHSKNAKVELACFHSKQSDLIGRLRASDNVLDFVNTASLKNSGIELTGNWHLSNTWSFNVAYTHQKNESGDGIEDHTLVPNDMVKAGVIYQDTHLTLGIFDSYFSAAPDVSIRNPNRQALNPNADSYHLMTAKLRYDISHWLNRPELSSHLELYLYNLLDQTIYQPEFVGRNINTIPARAQRSAYLTLTMNF</sequence>
<comment type="subcellular location">
    <subcellularLocation>
        <location evidence="1 11">Cell outer membrane</location>
        <topology evidence="1 11">Multi-pass membrane protein</topology>
    </subcellularLocation>
</comment>
<evidence type="ECO:0000256" key="9">
    <source>
        <dbReference type="ARBA" id="ARBA00023170"/>
    </source>
</evidence>
<dbReference type="Pfam" id="PF07715">
    <property type="entry name" value="Plug"/>
    <property type="match status" value="1"/>
</dbReference>
<dbReference type="InterPro" id="IPR000531">
    <property type="entry name" value="Beta-barrel_TonB"/>
</dbReference>
<dbReference type="PANTHER" id="PTHR30069">
    <property type="entry name" value="TONB-DEPENDENT OUTER MEMBRANE RECEPTOR"/>
    <property type="match status" value="1"/>
</dbReference>
<evidence type="ECO:0000256" key="10">
    <source>
        <dbReference type="ARBA" id="ARBA00023237"/>
    </source>
</evidence>
<evidence type="ECO:0000256" key="2">
    <source>
        <dbReference type="ARBA" id="ARBA00008143"/>
    </source>
</evidence>
<keyword evidence="5 11" id="KW-0812">Transmembrane</keyword>
<keyword evidence="16" id="KW-1185">Reference proteome</keyword>
<feature type="domain" description="TonB-dependent receptor plug" evidence="14">
    <location>
        <begin position="58"/>
        <end position="170"/>
    </location>
</feature>
<dbReference type="SUPFAM" id="SSF56935">
    <property type="entry name" value="Porins"/>
    <property type="match status" value="1"/>
</dbReference>
<evidence type="ECO:0000256" key="5">
    <source>
        <dbReference type="ARBA" id="ARBA00022692"/>
    </source>
</evidence>
<evidence type="ECO:0000313" key="16">
    <source>
        <dbReference type="Proteomes" id="UP001157186"/>
    </source>
</evidence>
<keyword evidence="10 11" id="KW-0998">Cell outer membrane</keyword>
<protein>
    <recommendedName>
        <fullName evidence="17">TonB-dependent receptor</fullName>
    </recommendedName>
</protein>
<keyword evidence="3 11" id="KW-0813">Transport</keyword>
<reference evidence="15 16" key="1">
    <citation type="submission" date="2023-03" db="EMBL/GenBank/DDBJ databases">
        <title>Draft genome sequence of Thalassotalea insulae KCTC 62186T.</title>
        <authorList>
            <person name="Sawabe T."/>
        </authorList>
    </citation>
    <scope>NUCLEOTIDE SEQUENCE [LARGE SCALE GENOMIC DNA]</scope>
    <source>
        <strain evidence="15 16">KCTC 62186</strain>
    </source>
</reference>
<dbReference type="PROSITE" id="PS52016">
    <property type="entry name" value="TONB_DEPENDENT_REC_3"/>
    <property type="match status" value="1"/>
</dbReference>
<evidence type="ECO:0008006" key="17">
    <source>
        <dbReference type="Google" id="ProtNLM"/>
    </source>
</evidence>
<evidence type="ECO:0000259" key="14">
    <source>
        <dbReference type="Pfam" id="PF07715"/>
    </source>
</evidence>
<comment type="caution">
    <text evidence="15">The sequence shown here is derived from an EMBL/GenBank/DDBJ whole genome shotgun (WGS) entry which is preliminary data.</text>
</comment>
<evidence type="ECO:0000256" key="1">
    <source>
        <dbReference type="ARBA" id="ARBA00004571"/>
    </source>
</evidence>
<dbReference type="RefSeq" id="WP_284243728.1">
    <property type="nucleotide sequence ID" value="NZ_BSST01000001.1"/>
</dbReference>
<dbReference type="Gene3D" id="2.40.170.20">
    <property type="entry name" value="TonB-dependent receptor, beta-barrel domain"/>
    <property type="match status" value="1"/>
</dbReference>
<evidence type="ECO:0000256" key="3">
    <source>
        <dbReference type="ARBA" id="ARBA00022448"/>
    </source>
</evidence>
<accession>A0ABQ6GT25</accession>
<keyword evidence="8 11" id="KW-0472">Membrane</keyword>
<keyword evidence="9" id="KW-0675">Receptor</keyword>